<organism evidence="4 5">
    <name type="scientific">Planosporangium thailandense</name>
    <dbReference type="NCBI Taxonomy" id="765197"/>
    <lineage>
        <taxon>Bacteria</taxon>
        <taxon>Bacillati</taxon>
        <taxon>Actinomycetota</taxon>
        <taxon>Actinomycetes</taxon>
        <taxon>Micromonosporales</taxon>
        <taxon>Micromonosporaceae</taxon>
        <taxon>Planosporangium</taxon>
    </lineage>
</organism>
<dbReference type="InterPro" id="IPR005814">
    <property type="entry name" value="Aminotrans_3"/>
</dbReference>
<evidence type="ECO:0000256" key="2">
    <source>
        <dbReference type="ARBA" id="ARBA00022898"/>
    </source>
</evidence>
<dbReference type="EMBL" id="JAATVY010000012">
    <property type="protein sequence ID" value="NJC71521.1"/>
    <property type="molecule type" value="Genomic_DNA"/>
</dbReference>
<dbReference type="RefSeq" id="WP_167926429.1">
    <property type="nucleotide sequence ID" value="NZ_JAATVY010000012.1"/>
</dbReference>
<dbReference type="Gene3D" id="3.90.1150.10">
    <property type="entry name" value="Aspartate Aminotransferase, domain 1"/>
    <property type="match status" value="1"/>
</dbReference>
<dbReference type="PROSITE" id="PS00600">
    <property type="entry name" value="AA_TRANSFER_CLASS_3"/>
    <property type="match status" value="1"/>
</dbReference>
<dbReference type="InterPro" id="IPR015421">
    <property type="entry name" value="PyrdxlP-dep_Trfase_major"/>
</dbReference>
<dbReference type="PANTHER" id="PTHR43094">
    <property type="entry name" value="AMINOTRANSFERASE"/>
    <property type="match status" value="1"/>
</dbReference>
<proteinExistence type="inferred from homology"/>
<gene>
    <name evidence="4" type="ORF">HC031_17610</name>
</gene>
<keyword evidence="4" id="KW-0032">Aminotransferase</keyword>
<keyword evidence="5" id="KW-1185">Reference proteome</keyword>
<dbReference type="PANTHER" id="PTHR43094:SF1">
    <property type="entry name" value="AMINOTRANSFERASE CLASS-III"/>
    <property type="match status" value="1"/>
</dbReference>
<dbReference type="GO" id="GO:0008483">
    <property type="term" value="F:transaminase activity"/>
    <property type="evidence" value="ECO:0007669"/>
    <property type="project" value="UniProtKB-KW"/>
</dbReference>
<keyword evidence="4" id="KW-0808">Transferase</keyword>
<dbReference type="NCBIfam" id="NF005102">
    <property type="entry name" value="PRK06541.1"/>
    <property type="match status" value="1"/>
</dbReference>
<evidence type="ECO:0000313" key="5">
    <source>
        <dbReference type="Proteomes" id="UP000722989"/>
    </source>
</evidence>
<dbReference type="InterPro" id="IPR049704">
    <property type="entry name" value="Aminotrans_3_PPA_site"/>
</dbReference>
<evidence type="ECO:0000313" key="4">
    <source>
        <dbReference type="EMBL" id="NJC71521.1"/>
    </source>
</evidence>
<name>A0ABX0XZL7_9ACTN</name>
<comment type="caution">
    <text evidence="4">The sequence shown here is derived from an EMBL/GenBank/DDBJ whole genome shotgun (WGS) entry which is preliminary data.</text>
</comment>
<evidence type="ECO:0000256" key="1">
    <source>
        <dbReference type="ARBA" id="ARBA00008954"/>
    </source>
</evidence>
<dbReference type="Pfam" id="PF00202">
    <property type="entry name" value="Aminotran_3"/>
    <property type="match status" value="1"/>
</dbReference>
<reference evidence="4 5" key="1">
    <citation type="submission" date="2020-03" db="EMBL/GenBank/DDBJ databases">
        <title>WGS of the type strain of Planosporangium spp.</title>
        <authorList>
            <person name="Thawai C."/>
        </authorList>
    </citation>
    <scope>NUCLEOTIDE SEQUENCE [LARGE SCALE GENOMIC DNA]</scope>
    <source>
        <strain evidence="4 5">TBRC 5610</strain>
    </source>
</reference>
<dbReference type="InterPro" id="IPR015422">
    <property type="entry name" value="PyrdxlP-dep_Trfase_small"/>
</dbReference>
<protein>
    <submittedName>
        <fullName evidence="4">Aspartate aminotransferase family protein</fullName>
    </submittedName>
</protein>
<evidence type="ECO:0000256" key="3">
    <source>
        <dbReference type="RuleBase" id="RU003560"/>
    </source>
</evidence>
<dbReference type="InterPro" id="IPR015424">
    <property type="entry name" value="PyrdxlP-dep_Trfase"/>
</dbReference>
<keyword evidence="2 3" id="KW-0663">Pyridoxal phosphate</keyword>
<dbReference type="Proteomes" id="UP000722989">
    <property type="component" value="Unassembled WGS sequence"/>
</dbReference>
<dbReference type="CDD" id="cd00610">
    <property type="entry name" value="OAT_like"/>
    <property type="match status" value="1"/>
</dbReference>
<comment type="similarity">
    <text evidence="1 3">Belongs to the class-III pyridoxal-phosphate-dependent aminotransferase family.</text>
</comment>
<dbReference type="Gene3D" id="3.40.640.10">
    <property type="entry name" value="Type I PLP-dependent aspartate aminotransferase-like (Major domain)"/>
    <property type="match status" value="1"/>
</dbReference>
<accession>A0ABX0XZL7</accession>
<dbReference type="SUPFAM" id="SSF53383">
    <property type="entry name" value="PLP-dependent transferases"/>
    <property type="match status" value="1"/>
</dbReference>
<sequence>MTDDKSMYAAARDHLWMHFTRLSAYAETDVPVIVRGDGPYVYDARGRRYLDGLSGLFVVQVGHGRSELAEAAAKQAAELAYFPLWSYAHPKAIELADRLADLAPGDLNRVFFTTGGSEAVESAWKLARSYFKQVGKPMKTKAISRAIAYHGTSMGALSITGLPDLKKEFEPLVPSTFRVPNTNYYRRPDESMTPEQFGIWAADRIAEAIEFEGPDTVACVYLEPVQNAGGCFPPPPGYFQRVREICDRYDVLLVSDEVICAFGRLGEYFGAKRYGYQPDIITSAKGLTSGYVPLGAMIASDRLVEPFLSGTSSFNHGITYGGHPVAAAVGLANLDIFEREGLNGHVRANEQLFRSYLERLTDLPIVGDVRGDGYFYGIELVKDKATKETFNEDESERLLRGFLSKALFDNGLYCRADDRGDPVIQLAPPLVCDESHFAEIEQILRGVLTEASARM</sequence>